<reference evidence="1" key="1">
    <citation type="journal article" date="2013" name="Environ. Microbiol.">
        <title>Microbiota from the distal guts of lean and obese adolescents exhibit partial functional redundancy besides clear differences in community structure.</title>
        <authorList>
            <person name="Ferrer M."/>
            <person name="Ruiz A."/>
            <person name="Lanza F."/>
            <person name="Haange S.B."/>
            <person name="Oberbach A."/>
            <person name="Till H."/>
            <person name="Bargiela R."/>
            <person name="Campoy C."/>
            <person name="Segura M.T."/>
            <person name="Richter M."/>
            <person name="von Bergen M."/>
            <person name="Seifert J."/>
            <person name="Suarez A."/>
        </authorList>
    </citation>
    <scope>NUCLEOTIDE SEQUENCE</scope>
</reference>
<dbReference type="AlphaFoldDB" id="K1SMM9"/>
<protein>
    <submittedName>
        <fullName evidence="1">Uncharacterized protein</fullName>
    </submittedName>
</protein>
<gene>
    <name evidence="1" type="ORF">OBE_11740</name>
</gene>
<evidence type="ECO:0000313" key="1">
    <source>
        <dbReference type="EMBL" id="EKC55085.1"/>
    </source>
</evidence>
<proteinExistence type="predicted"/>
<sequence length="86" mass="9788">MRIFLTCIFPENGDGYFKRNIPSQLLSESVAVAAIGGELDFKRLRGADRFAANMILKAEREKDIYKTFSLDTDKISDFVDKLKPQL</sequence>
<dbReference type="EMBL" id="AJWZ01008091">
    <property type="protein sequence ID" value="EKC55085.1"/>
    <property type="molecule type" value="Genomic_DNA"/>
</dbReference>
<comment type="caution">
    <text evidence="1">The sequence shown here is derived from an EMBL/GenBank/DDBJ whole genome shotgun (WGS) entry which is preliminary data.</text>
</comment>
<organism evidence="1">
    <name type="scientific">human gut metagenome</name>
    <dbReference type="NCBI Taxonomy" id="408170"/>
    <lineage>
        <taxon>unclassified sequences</taxon>
        <taxon>metagenomes</taxon>
        <taxon>organismal metagenomes</taxon>
    </lineage>
</organism>
<accession>K1SMM9</accession>
<name>K1SMM9_9ZZZZ</name>